<organism evidence="1 2">
    <name type="scientific">Peronospora destructor</name>
    <dbReference type="NCBI Taxonomy" id="86335"/>
    <lineage>
        <taxon>Eukaryota</taxon>
        <taxon>Sar</taxon>
        <taxon>Stramenopiles</taxon>
        <taxon>Oomycota</taxon>
        <taxon>Peronosporomycetes</taxon>
        <taxon>Peronosporales</taxon>
        <taxon>Peronosporaceae</taxon>
        <taxon>Peronospora</taxon>
    </lineage>
</organism>
<sequence>MSSSSPWGSWGMKLNVTSIVSQGLEQVRNLREDVEKTFDQVVTGAPGARVSLPLTSKPQQQVEDEEVQDEVQDKVQDKVQNEVDLVQDEEVVAVETTLTEDRKAD</sequence>
<dbReference type="EMBL" id="CANTFM010000389">
    <property type="protein sequence ID" value="CAI5720628.1"/>
    <property type="molecule type" value="Genomic_DNA"/>
</dbReference>
<accession>A0AAV0TEH3</accession>
<evidence type="ECO:0000313" key="1">
    <source>
        <dbReference type="EMBL" id="CAI5720628.1"/>
    </source>
</evidence>
<protein>
    <submittedName>
        <fullName evidence="1">Uncharacterized protein</fullName>
    </submittedName>
</protein>
<evidence type="ECO:0000313" key="2">
    <source>
        <dbReference type="Proteomes" id="UP001162029"/>
    </source>
</evidence>
<dbReference type="AlphaFoldDB" id="A0AAV0TEH3"/>
<name>A0AAV0TEH3_9STRA</name>
<dbReference type="Proteomes" id="UP001162029">
    <property type="component" value="Unassembled WGS sequence"/>
</dbReference>
<keyword evidence="2" id="KW-1185">Reference proteome</keyword>
<gene>
    <name evidence="1" type="ORF">PDE001_LOCUS2273</name>
</gene>
<proteinExistence type="predicted"/>
<comment type="caution">
    <text evidence="1">The sequence shown here is derived from an EMBL/GenBank/DDBJ whole genome shotgun (WGS) entry which is preliminary data.</text>
</comment>
<reference evidence="1" key="1">
    <citation type="submission" date="2022-12" db="EMBL/GenBank/DDBJ databases">
        <authorList>
            <person name="Webb A."/>
        </authorList>
    </citation>
    <scope>NUCLEOTIDE SEQUENCE</scope>
    <source>
        <strain evidence="1">Pd1</strain>
    </source>
</reference>